<dbReference type="PANTHER" id="PTHR46825">
    <property type="entry name" value="D-ALANYL-D-ALANINE-CARBOXYPEPTIDASE/ENDOPEPTIDASE AMPH"/>
    <property type="match status" value="1"/>
</dbReference>
<sequence length="346" mass="39355">MKFSILILAFAFLTSCQTFGQQKNKNYADLTTNINSIIANNSFNGVVFLTEDSTTLYSKAIGYSDLKNKTPLTINDQFVIGSISKQITAVLVLREYEKGKIRLENKINDYLIDSKQPWSKEVTIHQLLTHTHGIVALDAPLEFKQGSQFHYSQLGYELLAQILEKVMGKTFEKLATELFNEYELKNTFHPKNKRYKHLVKGYEENENGVLEFTPNSLSNYAAAGAFISNVADLKKWNHLLYSGKLVKKETLELMKTKYATRIHPVFGTIDYGYGLLFKDGEQNLQIGAFGYAPGFVSACYFYPQTNRNLIILENTGNNLDDFKKTFKVHTEIMELIKKQTPSTGNK</sequence>
<dbReference type="AlphaFoldDB" id="A0A1H9RHU3"/>
<evidence type="ECO:0000313" key="3">
    <source>
        <dbReference type="EMBL" id="SER72207.1"/>
    </source>
</evidence>
<feature type="domain" description="Beta-lactamase-related" evidence="2">
    <location>
        <begin position="45"/>
        <end position="325"/>
    </location>
</feature>
<dbReference type="InterPro" id="IPR050491">
    <property type="entry name" value="AmpC-like"/>
</dbReference>
<dbReference type="InterPro" id="IPR001466">
    <property type="entry name" value="Beta-lactam-related"/>
</dbReference>
<gene>
    <name evidence="3" type="ORF">SAMN05444355_12113</name>
</gene>
<evidence type="ECO:0000313" key="4">
    <source>
        <dbReference type="Proteomes" id="UP000183658"/>
    </source>
</evidence>
<feature type="signal peptide" evidence="1">
    <location>
        <begin position="1"/>
        <end position="20"/>
    </location>
</feature>
<dbReference type="PROSITE" id="PS51257">
    <property type="entry name" value="PROKAR_LIPOPROTEIN"/>
    <property type="match status" value="1"/>
</dbReference>
<organism evidence="3 4">
    <name type="scientific">Flavobacterium frigoris</name>
    <dbReference type="NCBI Taxonomy" id="229204"/>
    <lineage>
        <taxon>Bacteria</taxon>
        <taxon>Pseudomonadati</taxon>
        <taxon>Bacteroidota</taxon>
        <taxon>Flavobacteriia</taxon>
        <taxon>Flavobacteriales</taxon>
        <taxon>Flavobacteriaceae</taxon>
        <taxon>Flavobacterium</taxon>
    </lineage>
</organism>
<dbReference type="InterPro" id="IPR012338">
    <property type="entry name" value="Beta-lactam/transpept-like"/>
</dbReference>
<dbReference type="Proteomes" id="UP000183658">
    <property type="component" value="Unassembled WGS sequence"/>
</dbReference>
<dbReference type="OrthoDB" id="9793489at2"/>
<feature type="chain" id="PRO_5010307648" evidence="1">
    <location>
        <begin position="21"/>
        <end position="346"/>
    </location>
</feature>
<dbReference type="Gene3D" id="3.40.710.10">
    <property type="entry name" value="DD-peptidase/beta-lactamase superfamily"/>
    <property type="match status" value="1"/>
</dbReference>
<accession>A0A1H9RHU3</accession>
<proteinExistence type="predicted"/>
<dbReference type="RefSeq" id="WP_074724644.1">
    <property type="nucleotide sequence ID" value="NZ_CBCRVS010000023.1"/>
</dbReference>
<dbReference type="SUPFAM" id="SSF56601">
    <property type="entry name" value="beta-lactamase/transpeptidase-like"/>
    <property type="match status" value="1"/>
</dbReference>
<keyword evidence="4" id="KW-1185">Reference proteome</keyword>
<dbReference type="PANTHER" id="PTHR46825:SF9">
    <property type="entry name" value="BETA-LACTAMASE-RELATED DOMAIN-CONTAINING PROTEIN"/>
    <property type="match status" value="1"/>
</dbReference>
<reference evidence="4" key="1">
    <citation type="submission" date="2016-10" db="EMBL/GenBank/DDBJ databases">
        <authorList>
            <person name="Varghese N."/>
            <person name="Submissions S."/>
        </authorList>
    </citation>
    <scope>NUCLEOTIDE SEQUENCE [LARGE SCALE GENOMIC DNA]</scope>
    <source>
        <strain evidence="4">DSM 15719</strain>
    </source>
</reference>
<evidence type="ECO:0000256" key="1">
    <source>
        <dbReference type="SAM" id="SignalP"/>
    </source>
</evidence>
<evidence type="ECO:0000259" key="2">
    <source>
        <dbReference type="Pfam" id="PF00144"/>
    </source>
</evidence>
<name>A0A1H9RHU3_FLAFI</name>
<protein>
    <submittedName>
        <fullName evidence="3">CubicO group peptidase, beta-lactamase class C family</fullName>
    </submittedName>
</protein>
<dbReference type="EMBL" id="FOFZ01000021">
    <property type="protein sequence ID" value="SER72207.1"/>
    <property type="molecule type" value="Genomic_DNA"/>
</dbReference>
<dbReference type="Pfam" id="PF00144">
    <property type="entry name" value="Beta-lactamase"/>
    <property type="match status" value="1"/>
</dbReference>
<keyword evidence="1" id="KW-0732">Signal</keyword>